<keyword evidence="3" id="KW-0175">Coiled coil</keyword>
<dbReference type="SMART" id="SM00283">
    <property type="entry name" value="MA"/>
    <property type="match status" value="1"/>
</dbReference>
<dbReference type="RefSeq" id="WP_066621885.1">
    <property type="nucleotide sequence ID" value="NZ_LWAE01000002.1"/>
</dbReference>
<dbReference type="AlphaFoldDB" id="A0A162TB67"/>
<dbReference type="STRING" id="1121326.CLMAG_22300"/>
<dbReference type="Pfam" id="PF00015">
    <property type="entry name" value="MCPsignal"/>
    <property type="match status" value="1"/>
</dbReference>
<dbReference type="OrthoDB" id="9807021at2"/>
<dbReference type="Proteomes" id="UP000076603">
    <property type="component" value="Unassembled WGS sequence"/>
</dbReference>
<comment type="caution">
    <text evidence="5">The sequence shown here is derived from an EMBL/GenBank/DDBJ whole genome shotgun (WGS) entry which is preliminary data.</text>
</comment>
<dbReference type="SUPFAM" id="SSF58104">
    <property type="entry name" value="Methyl-accepting chemotaxis protein (MCP) signaling domain"/>
    <property type="match status" value="1"/>
</dbReference>
<dbReference type="GO" id="GO:0007165">
    <property type="term" value="P:signal transduction"/>
    <property type="evidence" value="ECO:0007669"/>
    <property type="project" value="UniProtKB-KW"/>
</dbReference>
<proteinExistence type="predicted"/>
<accession>A0A162TB67</accession>
<feature type="coiled-coil region" evidence="3">
    <location>
        <begin position="115"/>
        <end position="142"/>
    </location>
</feature>
<keyword evidence="1 2" id="KW-0807">Transducer</keyword>
<dbReference type="PATRIC" id="fig|1121326.3.peg.2225"/>
<evidence type="ECO:0000256" key="3">
    <source>
        <dbReference type="SAM" id="Coils"/>
    </source>
</evidence>
<dbReference type="PANTHER" id="PTHR32089:SF112">
    <property type="entry name" value="LYSOZYME-LIKE PROTEIN-RELATED"/>
    <property type="match status" value="1"/>
</dbReference>
<evidence type="ECO:0000256" key="2">
    <source>
        <dbReference type="PROSITE-ProRule" id="PRU00284"/>
    </source>
</evidence>
<dbReference type="Gene3D" id="1.10.287.950">
    <property type="entry name" value="Methyl-accepting chemotaxis protein"/>
    <property type="match status" value="1"/>
</dbReference>
<gene>
    <name evidence="5" type="primary">bdlA_1</name>
    <name evidence="5" type="ORF">CLMAG_22300</name>
</gene>
<dbReference type="GO" id="GO:0016020">
    <property type="term" value="C:membrane"/>
    <property type="evidence" value="ECO:0007669"/>
    <property type="project" value="InterPro"/>
</dbReference>
<evidence type="ECO:0000259" key="4">
    <source>
        <dbReference type="PROSITE" id="PS50111"/>
    </source>
</evidence>
<name>A0A162TB67_9CLOT</name>
<reference evidence="5 6" key="1">
    <citation type="submission" date="2016-04" db="EMBL/GenBank/DDBJ databases">
        <title>Genome sequence of Clostridium magnum DSM 2767.</title>
        <authorList>
            <person name="Poehlein A."/>
            <person name="Uhlig R."/>
            <person name="Fischer R."/>
            <person name="Bahl H."/>
            <person name="Daniel R."/>
        </authorList>
    </citation>
    <scope>NUCLEOTIDE SEQUENCE [LARGE SCALE GENOMIC DNA]</scope>
    <source>
        <strain evidence="5 6">DSM 2767</strain>
    </source>
</reference>
<protein>
    <submittedName>
        <fullName evidence="5">Biofilm dispersion protein BdlA</fullName>
    </submittedName>
</protein>
<sequence length="319" mass="36256">MNLFKSKKLKNLDDKQVRDNEERKKKKKQLQYETNDFIQKMSKLLAGTVKQHHMVDDQHDVLEKLADEVKVHMSEISSLTENTNDLTDKLYSEGNNLIEITKDTVKKSYQGKNSIEEIVEIVRSLENENRNNTKNINELARRFSKVNEVIQLITNVANRTNILALNASIEAARAGEHGKGFAIVAGEIRNLAEMTKQSAKDISVLIDDIEHETKVVLNNSDKSKEVIAKGVNTSGNAAEKIEESLSSIAKVDQEAREVMKILINQKHHIENMSKEIMNVDEILKITSKTIINHIEEASIVERQLEETKVQLESYSKKVI</sequence>
<evidence type="ECO:0000313" key="5">
    <source>
        <dbReference type="EMBL" id="KZL92421.1"/>
    </source>
</evidence>
<dbReference type="PROSITE" id="PS50111">
    <property type="entry name" value="CHEMOTAXIS_TRANSDUC_2"/>
    <property type="match status" value="1"/>
</dbReference>
<dbReference type="EMBL" id="LWAE01000002">
    <property type="protein sequence ID" value="KZL92421.1"/>
    <property type="molecule type" value="Genomic_DNA"/>
</dbReference>
<dbReference type="PANTHER" id="PTHR32089">
    <property type="entry name" value="METHYL-ACCEPTING CHEMOTAXIS PROTEIN MCPB"/>
    <property type="match status" value="1"/>
</dbReference>
<feature type="domain" description="Methyl-accepting transducer" evidence="4">
    <location>
        <begin position="73"/>
        <end position="280"/>
    </location>
</feature>
<dbReference type="InterPro" id="IPR004089">
    <property type="entry name" value="MCPsignal_dom"/>
</dbReference>
<organism evidence="5 6">
    <name type="scientific">Clostridium magnum DSM 2767</name>
    <dbReference type="NCBI Taxonomy" id="1121326"/>
    <lineage>
        <taxon>Bacteria</taxon>
        <taxon>Bacillati</taxon>
        <taxon>Bacillota</taxon>
        <taxon>Clostridia</taxon>
        <taxon>Eubacteriales</taxon>
        <taxon>Clostridiaceae</taxon>
        <taxon>Clostridium</taxon>
    </lineage>
</organism>
<keyword evidence="6" id="KW-1185">Reference proteome</keyword>
<evidence type="ECO:0000256" key="1">
    <source>
        <dbReference type="ARBA" id="ARBA00023224"/>
    </source>
</evidence>
<evidence type="ECO:0000313" key="6">
    <source>
        <dbReference type="Proteomes" id="UP000076603"/>
    </source>
</evidence>